<dbReference type="Proteomes" id="UP000032534">
    <property type="component" value="Unassembled WGS sequence"/>
</dbReference>
<dbReference type="AlphaFoldDB" id="A0A0D7X187"/>
<evidence type="ECO:0000313" key="3">
    <source>
        <dbReference type="Proteomes" id="UP000032534"/>
    </source>
</evidence>
<organism evidence="1 3">
    <name type="scientific">Paenibacillus terrae</name>
    <dbReference type="NCBI Taxonomy" id="159743"/>
    <lineage>
        <taxon>Bacteria</taxon>
        <taxon>Bacillati</taxon>
        <taxon>Bacillota</taxon>
        <taxon>Bacilli</taxon>
        <taxon>Bacillales</taxon>
        <taxon>Paenibacillaceae</taxon>
        <taxon>Paenibacillus</taxon>
    </lineage>
</organism>
<evidence type="ECO:0000313" key="1">
    <source>
        <dbReference type="EMBL" id="KJD45216.1"/>
    </source>
</evidence>
<dbReference type="Proteomes" id="UP000308114">
    <property type="component" value="Unassembled WGS sequence"/>
</dbReference>
<reference evidence="1 3" key="1">
    <citation type="submission" date="2014-11" db="EMBL/GenBank/DDBJ databases">
        <title>Draft Genome Sequences of Paenibacillus polymyxa NRRL B-30509 and Paenibacillus terrae NRRL B-30644, Strains from a Poultry Environment that Produce Tridecaptin A and Paenicidins.</title>
        <authorList>
            <person name="van Belkum M.J."/>
            <person name="Lohans C.T."/>
            <person name="Vederas J.C."/>
        </authorList>
    </citation>
    <scope>NUCLEOTIDE SEQUENCE [LARGE SCALE GENOMIC DNA]</scope>
    <source>
        <strain evidence="1 3">NRRL B-30644</strain>
    </source>
</reference>
<name>A0A0D7X187_9BACL</name>
<proteinExistence type="predicted"/>
<reference evidence="2 4" key="2">
    <citation type="submission" date="2018-01" db="EMBL/GenBank/DDBJ databases">
        <title>Bacillales members from the olive rhizosphere are effective biological control agents against Verticillium dahliae.</title>
        <authorList>
            <person name="Gomez-Lama C."/>
            <person name="Legarda G."/>
            <person name="Ruano-Rosa D."/>
            <person name="Pizarro-Tobias P."/>
            <person name="Valverde-Corredor A."/>
            <person name="Niqui J.L."/>
            <person name="Trivino J.C."/>
            <person name="Roca A."/>
            <person name="Mercado-Blanco J."/>
        </authorList>
    </citation>
    <scope>NUCLEOTIDE SEQUENCE [LARGE SCALE GENOMIC DNA]</scope>
    <source>
        <strain evidence="2 4">PIC167</strain>
    </source>
</reference>
<dbReference type="EMBL" id="PNXQ01000011">
    <property type="protein sequence ID" value="TKH44642.1"/>
    <property type="molecule type" value="Genomic_DNA"/>
</dbReference>
<evidence type="ECO:0000313" key="2">
    <source>
        <dbReference type="EMBL" id="TKH44642.1"/>
    </source>
</evidence>
<dbReference type="EMBL" id="JTHP01000023">
    <property type="protein sequence ID" value="KJD45216.1"/>
    <property type="molecule type" value="Genomic_DNA"/>
</dbReference>
<dbReference type="PATRIC" id="fig|159743.3.peg.2933"/>
<dbReference type="OrthoDB" id="2639209at2"/>
<dbReference type="RefSeq" id="WP_025682722.1">
    <property type="nucleotide sequence ID" value="NZ_JTHP01000023.1"/>
</dbReference>
<keyword evidence="3" id="KW-1185">Reference proteome</keyword>
<sequence length="97" mass="11362">MECIVHFRVMHPEEPKELRGLIMLESGGKPGIEQITDMFKNMGYDVRPDNPEELIFKPVDARANYTYIRVIELDTGEEVYQEDRDLRAILETLLNKH</sequence>
<protein>
    <submittedName>
        <fullName evidence="1">Uncharacterized protein</fullName>
    </submittedName>
</protein>
<gene>
    <name evidence="2" type="ORF">C1I60_09245</name>
    <name evidence="1" type="ORF">QD47_13180</name>
</gene>
<evidence type="ECO:0000313" key="4">
    <source>
        <dbReference type="Proteomes" id="UP000308114"/>
    </source>
</evidence>
<accession>A0A0D7X187</accession>
<comment type="caution">
    <text evidence="1">The sequence shown here is derived from an EMBL/GenBank/DDBJ whole genome shotgun (WGS) entry which is preliminary data.</text>
</comment>